<reference evidence="4" key="1">
    <citation type="submission" date="2016-06" db="UniProtKB">
        <authorList>
            <consortium name="WormBaseParasite"/>
        </authorList>
    </citation>
    <scope>IDENTIFICATION</scope>
</reference>
<protein>
    <submittedName>
        <fullName evidence="2 4">Uncharacterized protein</fullName>
    </submittedName>
</protein>
<evidence type="ECO:0000313" key="3">
    <source>
        <dbReference type="Proteomes" id="UP000275846"/>
    </source>
</evidence>
<dbReference type="WBParaSite" id="SSLN_0001464201-mRNA-1">
    <property type="protein sequence ID" value="SSLN_0001464201-mRNA-1"/>
    <property type="gene ID" value="SSLN_0001464201"/>
</dbReference>
<evidence type="ECO:0000313" key="2">
    <source>
        <dbReference type="EMBL" id="VDM00490.1"/>
    </source>
</evidence>
<feature type="region of interest" description="Disordered" evidence="1">
    <location>
        <begin position="104"/>
        <end position="124"/>
    </location>
</feature>
<sequence length="124" mass="14447">MLEDKKRKEEEKKEEEEDEETADFYDDDVKDGGGDDDDARSSNGQLHSDVEWRIQPTYVSCAQTHIPDERQAFRLESWVLFVKKRHMRRGYDAGVEDGFSTWADAGFYDDGDEEKAEQLSDEDE</sequence>
<dbReference type="EMBL" id="UYSU01038651">
    <property type="protein sequence ID" value="VDM00490.1"/>
    <property type="molecule type" value="Genomic_DNA"/>
</dbReference>
<reference evidence="2 3" key="2">
    <citation type="submission" date="2018-11" db="EMBL/GenBank/DDBJ databases">
        <authorList>
            <consortium name="Pathogen Informatics"/>
        </authorList>
    </citation>
    <scope>NUCLEOTIDE SEQUENCE [LARGE SCALE GENOMIC DNA]</scope>
    <source>
        <strain evidence="2 3">NST_G2</strain>
    </source>
</reference>
<feature type="region of interest" description="Disordered" evidence="1">
    <location>
        <begin position="1"/>
        <end position="52"/>
    </location>
</feature>
<organism evidence="4">
    <name type="scientific">Schistocephalus solidus</name>
    <name type="common">Tapeworm</name>
    <dbReference type="NCBI Taxonomy" id="70667"/>
    <lineage>
        <taxon>Eukaryota</taxon>
        <taxon>Metazoa</taxon>
        <taxon>Spiralia</taxon>
        <taxon>Lophotrochozoa</taxon>
        <taxon>Platyhelminthes</taxon>
        <taxon>Cestoda</taxon>
        <taxon>Eucestoda</taxon>
        <taxon>Diphyllobothriidea</taxon>
        <taxon>Diphyllobothriidae</taxon>
        <taxon>Schistocephalus</taxon>
    </lineage>
</organism>
<keyword evidence="3" id="KW-1185">Reference proteome</keyword>
<feature type="compositionally biased region" description="Acidic residues" evidence="1">
    <location>
        <begin position="12"/>
        <end position="38"/>
    </location>
</feature>
<accession>A0A183TCA6</accession>
<feature type="compositionally biased region" description="Basic and acidic residues" evidence="1">
    <location>
        <begin position="1"/>
        <end position="11"/>
    </location>
</feature>
<evidence type="ECO:0000256" key="1">
    <source>
        <dbReference type="SAM" id="MobiDB-lite"/>
    </source>
</evidence>
<dbReference type="Proteomes" id="UP000275846">
    <property type="component" value="Unassembled WGS sequence"/>
</dbReference>
<proteinExistence type="predicted"/>
<feature type="compositionally biased region" description="Acidic residues" evidence="1">
    <location>
        <begin position="107"/>
        <end position="124"/>
    </location>
</feature>
<dbReference type="AlphaFoldDB" id="A0A183TCA6"/>
<evidence type="ECO:0000313" key="4">
    <source>
        <dbReference type="WBParaSite" id="SSLN_0001464201-mRNA-1"/>
    </source>
</evidence>
<name>A0A183TCA6_SCHSO</name>
<gene>
    <name evidence="2" type="ORF">SSLN_LOCUS14104</name>
</gene>